<dbReference type="Proteomes" id="UP000033935">
    <property type="component" value="Unassembled WGS sequence"/>
</dbReference>
<protein>
    <submittedName>
        <fullName evidence="1">Uncharacterized protein</fullName>
    </submittedName>
</protein>
<evidence type="ECO:0000313" key="2">
    <source>
        <dbReference type="Proteomes" id="UP000033935"/>
    </source>
</evidence>
<comment type="caution">
    <text evidence="1">The sequence shown here is derived from an EMBL/GenBank/DDBJ whole genome shotgun (WGS) entry which is preliminary data.</text>
</comment>
<evidence type="ECO:0000313" key="1">
    <source>
        <dbReference type="EMBL" id="KKR05064.1"/>
    </source>
</evidence>
<proteinExistence type="predicted"/>
<sequence>MICRKDLSPLAREAYDRIVLESLPTYMPFPKQDIEFHDFGDNWPGYEYVFIPRENLGFVICNGSRPSRCVGVSLDWDIQIDVESGDVIAVPSLLQQPFKGKEIRSEFFNFVPEEFQDPIARDLLMDRMGIIPRKLGSLGLLVWLFPPNLESVRKELGIEIWQVGYSEECREVQRSLFILATAIHV</sequence>
<gene>
    <name evidence="1" type="ORF">UT30_C0001G0023</name>
</gene>
<dbReference type="EMBL" id="LBWG01000001">
    <property type="protein sequence ID" value="KKR05064.1"/>
    <property type="molecule type" value="Genomic_DNA"/>
</dbReference>
<organism evidence="1 2">
    <name type="scientific">Candidatus Uhrbacteria bacterium GW2011_GWF2_39_13</name>
    <dbReference type="NCBI Taxonomy" id="1618995"/>
    <lineage>
        <taxon>Bacteria</taxon>
        <taxon>Candidatus Uhriibacteriota</taxon>
    </lineage>
</organism>
<name>A0A0G0MLW8_9BACT</name>
<accession>A0A0G0MLW8</accession>
<dbReference type="AlphaFoldDB" id="A0A0G0MLW8"/>
<reference evidence="1 2" key="1">
    <citation type="journal article" date="2015" name="Nature">
        <title>rRNA introns, odd ribosomes, and small enigmatic genomes across a large radiation of phyla.</title>
        <authorList>
            <person name="Brown C.T."/>
            <person name="Hug L.A."/>
            <person name="Thomas B.C."/>
            <person name="Sharon I."/>
            <person name="Castelle C.J."/>
            <person name="Singh A."/>
            <person name="Wilkins M.J."/>
            <person name="Williams K.H."/>
            <person name="Banfield J.F."/>
        </authorList>
    </citation>
    <scope>NUCLEOTIDE SEQUENCE [LARGE SCALE GENOMIC DNA]</scope>
</reference>